<dbReference type="RefSeq" id="XP_064853697.1">
    <property type="nucleotide sequence ID" value="XM_064997625.1"/>
</dbReference>
<sequence length="99" mass="11960">MVAKKDNINVQKEISQGSHIQERNIEQDEQENGNEPDDDDEPDEWDKRIIKTGCAKENFDLQICYADKRDWRQCTKEMEVFRNCWKQHNNDERTHTKDY</sequence>
<dbReference type="PANTHER" id="PTHR13639">
    <property type="entry name" value="CYTOCHROME C OXIDASE ASSEMBLY FACTOR 4 HOMOLOG, MITOCHONDRIAL"/>
    <property type="match status" value="1"/>
</dbReference>
<protein>
    <submittedName>
        <fullName evidence="2">Coa4 protein</fullName>
    </submittedName>
</protein>
<comment type="caution">
    <text evidence="2">The sequence shown here is derived from an EMBL/GenBank/DDBJ whole genome shotgun (WGS) entry which is preliminary data.</text>
</comment>
<dbReference type="Proteomes" id="UP001360560">
    <property type="component" value="Unassembled WGS sequence"/>
</dbReference>
<dbReference type="GO" id="GO:0033617">
    <property type="term" value="P:mitochondrial respiratory chain complex IV assembly"/>
    <property type="evidence" value="ECO:0007669"/>
    <property type="project" value="InterPro"/>
</dbReference>
<evidence type="ECO:0000313" key="2">
    <source>
        <dbReference type="EMBL" id="GMM36701.1"/>
    </source>
</evidence>
<reference evidence="2 3" key="1">
    <citation type="journal article" date="2023" name="Elife">
        <title>Identification of key yeast species and microbe-microbe interactions impacting larval growth of Drosophila in the wild.</title>
        <authorList>
            <person name="Mure A."/>
            <person name="Sugiura Y."/>
            <person name="Maeda R."/>
            <person name="Honda K."/>
            <person name="Sakurai N."/>
            <person name="Takahashi Y."/>
            <person name="Watada M."/>
            <person name="Katoh T."/>
            <person name="Gotoh A."/>
            <person name="Gotoh Y."/>
            <person name="Taniguchi I."/>
            <person name="Nakamura K."/>
            <person name="Hayashi T."/>
            <person name="Katayama T."/>
            <person name="Uemura T."/>
            <person name="Hattori Y."/>
        </authorList>
    </citation>
    <scope>NUCLEOTIDE SEQUENCE [LARGE SCALE GENOMIC DNA]</scope>
    <source>
        <strain evidence="2 3">SC-9</strain>
    </source>
</reference>
<dbReference type="InterPro" id="IPR039870">
    <property type="entry name" value="Coa4-like"/>
</dbReference>
<organism evidence="2 3">
    <name type="scientific">Saccharomycopsis crataegensis</name>
    <dbReference type="NCBI Taxonomy" id="43959"/>
    <lineage>
        <taxon>Eukaryota</taxon>
        <taxon>Fungi</taxon>
        <taxon>Dikarya</taxon>
        <taxon>Ascomycota</taxon>
        <taxon>Saccharomycotina</taxon>
        <taxon>Saccharomycetes</taxon>
        <taxon>Saccharomycopsidaceae</taxon>
        <taxon>Saccharomycopsis</taxon>
    </lineage>
</organism>
<feature type="region of interest" description="Disordered" evidence="1">
    <location>
        <begin position="1"/>
        <end position="45"/>
    </location>
</feature>
<dbReference type="AlphaFoldDB" id="A0AAV5QPR8"/>
<accession>A0AAV5QPR8</accession>
<proteinExistence type="predicted"/>
<keyword evidence="3" id="KW-1185">Reference proteome</keyword>
<evidence type="ECO:0000313" key="3">
    <source>
        <dbReference type="Proteomes" id="UP001360560"/>
    </source>
</evidence>
<dbReference type="PROSITE" id="PS51808">
    <property type="entry name" value="CHCH"/>
    <property type="match status" value="1"/>
</dbReference>
<gene>
    <name evidence="2" type="ORF">DASC09_040260</name>
</gene>
<evidence type="ECO:0000256" key="1">
    <source>
        <dbReference type="SAM" id="MobiDB-lite"/>
    </source>
</evidence>
<feature type="compositionally biased region" description="Polar residues" evidence="1">
    <location>
        <begin position="8"/>
        <end position="19"/>
    </location>
</feature>
<name>A0AAV5QPR8_9ASCO</name>
<dbReference type="PANTHER" id="PTHR13639:SF2">
    <property type="entry name" value="CYTOCHROME C OXIDASE ASSEMBLY FACTOR 4 HOMOLOG, MITOCHONDRIAL"/>
    <property type="match status" value="1"/>
</dbReference>
<dbReference type="GO" id="GO:0005758">
    <property type="term" value="C:mitochondrial intermembrane space"/>
    <property type="evidence" value="ECO:0007669"/>
    <property type="project" value="InterPro"/>
</dbReference>
<dbReference type="EMBL" id="BTFZ01000011">
    <property type="protein sequence ID" value="GMM36701.1"/>
    <property type="molecule type" value="Genomic_DNA"/>
</dbReference>
<dbReference type="GeneID" id="90074676"/>
<feature type="compositionally biased region" description="Acidic residues" evidence="1">
    <location>
        <begin position="27"/>
        <end position="44"/>
    </location>
</feature>